<dbReference type="EMBL" id="BOSE01000003">
    <property type="protein sequence ID" value="GIP16671.1"/>
    <property type="molecule type" value="Genomic_DNA"/>
</dbReference>
<sequence>MRKKALMISGALLLAIVFIVVLSYCGAKDKAKISAQEAAQTVLQQYEGEVLETSRSGALYIVKLQTAAGLYEVEVKTDGSGIYGITTLEQFTNGGGNNGQGDGEQGSEEGGQESAPVPETSAQPTASPSPDGSAAPESSTLPEPTSGSNNGKPTATPDKGEKPTTTPTPPPGRPALISEDRAIELALAQVAGTVEDVDLERKGDTRYYLVEIETEDGKEAQVQIQAASGKVMSITWGDDDDNDDDGDADDDDAGDDDNDDQ</sequence>
<name>A0A920CX92_9BACL</name>
<feature type="compositionally biased region" description="Polar residues" evidence="1">
    <location>
        <begin position="120"/>
        <end position="153"/>
    </location>
</feature>
<evidence type="ECO:0000256" key="1">
    <source>
        <dbReference type="SAM" id="MobiDB-lite"/>
    </source>
</evidence>
<feature type="domain" description="PepSY" evidence="2">
    <location>
        <begin position="177"/>
        <end position="234"/>
    </location>
</feature>
<protein>
    <recommendedName>
        <fullName evidence="2">PepSY domain-containing protein</fullName>
    </recommendedName>
</protein>
<dbReference type="Pfam" id="PF03413">
    <property type="entry name" value="PepSY"/>
    <property type="match status" value="1"/>
</dbReference>
<accession>A0A920CX92</accession>
<proteinExistence type="predicted"/>
<evidence type="ECO:0000259" key="2">
    <source>
        <dbReference type="Pfam" id="PF03413"/>
    </source>
</evidence>
<organism evidence="3 4">
    <name type="scientific">Paenibacillus montaniterrae</name>
    <dbReference type="NCBI Taxonomy" id="429341"/>
    <lineage>
        <taxon>Bacteria</taxon>
        <taxon>Bacillati</taxon>
        <taxon>Bacillota</taxon>
        <taxon>Bacilli</taxon>
        <taxon>Bacillales</taxon>
        <taxon>Paenibacillaceae</taxon>
        <taxon>Paenibacillus</taxon>
    </lineage>
</organism>
<dbReference type="InterPro" id="IPR025711">
    <property type="entry name" value="PepSY"/>
</dbReference>
<dbReference type="Gene3D" id="3.10.450.40">
    <property type="match status" value="1"/>
</dbReference>
<gene>
    <name evidence="3" type="ORF">J40TS1_23130</name>
</gene>
<dbReference type="RefSeq" id="WP_213515081.1">
    <property type="nucleotide sequence ID" value="NZ_BOSE01000003.1"/>
</dbReference>
<feature type="region of interest" description="Disordered" evidence="1">
    <location>
        <begin position="93"/>
        <end position="178"/>
    </location>
</feature>
<evidence type="ECO:0000313" key="4">
    <source>
        <dbReference type="Proteomes" id="UP000683139"/>
    </source>
</evidence>
<dbReference type="AlphaFoldDB" id="A0A920CX92"/>
<dbReference type="Proteomes" id="UP000683139">
    <property type="component" value="Unassembled WGS sequence"/>
</dbReference>
<comment type="caution">
    <text evidence="3">The sequence shown here is derived from an EMBL/GenBank/DDBJ whole genome shotgun (WGS) entry which is preliminary data.</text>
</comment>
<keyword evidence="4" id="KW-1185">Reference proteome</keyword>
<feature type="compositionally biased region" description="Acidic residues" evidence="1">
    <location>
        <begin position="237"/>
        <end position="261"/>
    </location>
</feature>
<evidence type="ECO:0000313" key="3">
    <source>
        <dbReference type="EMBL" id="GIP16671.1"/>
    </source>
</evidence>
<reference evidence="3" key="1">
    <citation type="submission" date="2021-03" db="EMBL/GenBank/DDBJ databases">
        <title>Antimicrobial resistance genes in bacteria isolated from Japanese honey, and their potential for conferring macrolide and lincosamide resistance in the American foulbrood pathogen Paenibacillus larvae.</title>
        <authorList>
            <person name="Okamoto M."/>
            <person name="Kumagai M."/>
            <person name="Kanamori H."/>
            <person name="Takamatsu D."/>
        </authorList>
    </citation>
    <scope>NUCLEOTIDE SEQUENCE</scope>
    <source>
        <strain evidence="3">J40TS1</strain>
    </source>
</reference>
<feature type="compositionally biased region" description="Gly residues" evidence="1">
    <location>
        <begin position="93"/>
        <end position="104"/>
    </location>
</feature>
<feature type="region of interest" description="Disordered" evidence="1">
    <location>
        <begin position="234"/>
        <end position="261"/>
    </location>
</feature>